<evidence type="ECO:0000313" key="3">
    <source>
        <dbReference type="EMBL" id="KAH6755043.1"/>
    </source>
</evidence>
<sequence length="336" mass="38598">MQILSQISSPFTLPLRHGNRSGTLGFSTSRSRLKRENIWRSGGEKSTFILYYFEFLCFAAIINFETNMFKVVPSVSLFIDSRGDLNHMAKRNRKTAVVSAVQEGISATGALRKRKVVEHICLVKAKEELSEEHEKNMLDFLYTTQYQMRGIVSMSLGRICDQNPEQCTHAIFMRFQTKEDLAKFYENPFYTKVLKEHVMPYCHGFINLDYESEVEDDILPIFRKGEEFNYGIELMLLIEFSRSSLGGRAEEAITSLANLTMEFPSLIVQATKGANMNTDNVEYTHGVVVRFRSVEAFKIFMSSSEYNTIWESKFQPIIRKALCVHFSVDPVGKELM</sequence>
<evidence type="ECO:0000256" key="1">
    <source>
        <dbReference type="ARBA" id="ARBA00011738"/>
    </source>
</evidence>
<evidence type="ECO:0000259" key="2">
    <source>
        <dbReference type="PROSITE" id="PS51502"/>
    </source>
</evidence>
<dbReference type="InterPro" id="IPR011008">
    <property type="entry name" value="Dimeric_a/b-barrel"/>
</dbReference>
<dbReference type="Gene3D" id="3.30.70.100">
    <property type="match status" value="2"/>
</dbReference>
<dbReference type="Pfam" id="PF07876">
    <property type="entry name" value="Dabb"/>
    <property type="match status" value="2"/>
</dbReference>
<dbReference type="InterPro" id="IPR044662">
    <property type="entry name" value="HS1/DABB1-like"/>
</dbReference>
<dbReference type="InterPro" id="IPR013097">
    <property type="entry name" value="Dabb"/>
</dbReference>
<evidence type="ECO:0000313" key="4">
    <source>
        <dbReference type="Proteomes" id="UP001190926"/>
    </source>
</evidence>
<dbReference type="PANTHER" id="PTHR33178:SF5">
    <property type="entry name" value="EXPRESSED PROTEIN"/>
    <property type="match status" value="1"/>
</dbReference>
<comment type="caution">
    <text evidence="3">The sequence shown here is derived from an EMBL/GenBank/DDBJ whole genome shotgun (WGS) entry which is preliminary data.</text>
</comment>
<reference evidence="3 4" key="1">
    <citation type="journal article" date="2021" name="Nat. Commun.">
        <title>Incipient diploidization of the medicinal plant Perilla within 10,000 years.</title>
        <authorList>
            <person name="Zhang Y."/>
            <person name="Shen Q."/>
            <person name="Leng L."/>
            <person name="Zhang D."/>
            <person name="Chen S."/>
            <person name="Shi Y."/>
            <person name="Ning Z."/>
            <person name="Chen S."/>
        </authorList>
    </citation>
    <scope>NUCLEOTIDE SEQUENCE [LARGE SCALE GENOMIC DNA]</scope>
    <source>
        <strain evidence="4">cv. PC099</strain>
    </source>
</reference>
<comment type="subunit">
    <text evidence="1">Homodimer.</text>
</comment>
<protein>
    <submittedName>
        <fullName evidence="3">Stress responsive alpha-beta barrel domain protein</fullName>
    </submittedName>
</protein>
<proteinExistence type="predicted"/>
<feature type="domain" description="Stress-response A/B barrel" evidence="2">
    <location>
        <begin position="232"/>
        <end position="326"/>
    </location>
</feature>
<organism evidence="3 4">
    <name type="scientific">Perilla frutescens var. hirtella</name>
    <name type="common">Perilla citriodora</name>
    <name type="synonym">Perilla setoyensis</name>
    <dbReference type="NCBI Taxonomy" id="608512"/>
    <lineage>
        <taxon>Eukaryota</taxon>
        <taxon>Viridiplantae</taxon>
        <taxon>Streptophyta</taxon>
        <taxon>Embryophyta</taxon>
        <taxon>Tracheophyta</taxon>
        <taxon>Spermatophyta</taxon>
        <taxon>Magnoliopsida</taxon>
        <taxon>eudicotyledons</taxon>
        <taxon>Gunneridae</taxon>
        <taxon>Pentapetalae</taxon>
        <taxon>asterids</taxon>
        <taxon>lamiids</taxon>
        <taxon>Lamiales</taxon>
        <taxon>Lamiaceae</taxon>
        <taxon>Nepetoideae</taxon>
        <taxon>Elsholtzieae</taxon>
        <taxon>Perilla</taxon>
    </lineage>
</organism>
<dbReference type="AlphaFoldDB" id="A0AAD4NVJ1"/>
<dbReference type="SUPFAM" id="SSF54909">
    <property type="entry name" value="Dimeric alpha+beta barrel"/>
    <property type="match status" value="2"/>
</dbReference>
<dbReference type="EMBL" id="SDAM02029645">
    <property type="protein sequence ID" value="KAH6755043.1"/>
    <property type="molecule type" value="Genomic_DNA"/>
</dbReference>
<name>A0AAD4NVJ1_PERFH</name>
<dbReference type="PROSITE" id="PS51502">
    <property type="entry name" value="S_R_A_B_BARREL"/>
    <property type="match status" value="2"/>
</dbReference>
<feature type="domain" description="Stress-response A/B barrel" evidence="2">
    <location>
        <begin position="117"/>
        <end position="210"/>
    </location>
</feature>
<gene>
    <name evidence="3" type="ORF">C2S53_018724</name>
</gene>
<dbReference type="Proteomes" id="UP001190926">
    <property type="component" value="Unassembled WGS sequence"/>
</dbReference>
<dbReference type="PANTHER" id="PTHR33178">
    <property type="match status" value="1"/>
</dbReference>
<keyword evidence="4" id="KW-1185">Reference proteome</keyword>
<accession>A0AAD4NVJ1</accession>
<dbReference type="SMART" id="SM00886">
    <property type="entry name" value="Dabb"/>
    <property type="match status" value="2"/>
</dbReference>